<dbReference type="AlphaFoldDB" id="A0A0B7C1U9"/>
<feature type="non-terminal residue" evidence="2">
    <location>
        <position position="1"/>
    </location>
</feature>
<feature type="non-terminal residue" evidence="2">
    <location>
        <position position="74"/>
    </location>
</feature>
<proteinExistence type="predicted"/>
<feature type="region of interest" description="Disordered" evidence="1">
    <location>
        <begin position="55"/>
        <end position="74"/>
    </location>
</feature>
<evidence type="ECO:0000313" key="2">
    <source>
        <dbReference type="EMBL" id="CEK99193.1"/>
    </source>
</evidence>
<gene>
    <name evidence="2" type="primary">ORF220664</name>
</gene>
<organism evidence="2">
    <name type="scientific">Arion vulgaris</name>
    <dbReference type="NCBI Taxonomy" id="1028688"/>
    <lineage>
        <taxon>Eukaryota</taxon>
        <taxon>Metazoa</taxon>
        <taxon>Spiralia</taxon>
        <taxon>Lophotrochozoa</taxon>
        <taxon>Mollusca</taxon>
        <taxon>Gastropoda</taxon>
        <taxon>Heterobranchia</taxon>
        <taxon>Euthyneura</taxon>
        <taxon>Panpulmonata</taxon>
        <taxon>Eupulmonata</taxon>
        <taxon>Stylommatophora</taxon>
        <taxon>Helicina</taxon>
        <taxon>Arionoidea</taxon>
        <taxon>Arionidae</taxon>
        <taxon>Arion</taxon>
    </lineage>
</organism>
<name>A0A0B7C1U9_9EUPU</name>
<protein>
    <submittedName>
        <fullName evidence="2">Uncharacterized protein</fullName>
    </submittedName>
</protein>
<reference evidence="2" key="1">
    <citation type="submission" date="2014-12" db="EMBL/GenBank/DDBJ databases">
        <title>Insight into the proteome of Arion vulgaris.</title>
        <authorList>
            <person name="Aradska J."/>
            <person name="Bulat T."/>
            <person name="Smidak R."/>
            <person name="Sarate P."/>
            <person name="Gangsoo J."/>
            <person name="Sialana F."/>
            <person name="Bilban M."/>
            <person name="Lubec G."/>
        </authorList>
    </citation>
    <scope>NUCLEOTIDE SEQUENCE</scope>
    <source>
        <tissue evidence="2">Skin</tissue>
    </source>
</reference>
<accession>A0A0B7C1U9</accession>
<dbReference type="EMBL" id="HACG01052322">
    <property type="protein sequence ID" value="CEK99193.1"/>
    <property type="molecule type" value="Transcribed_RNA"/>
</dbReference>
<evidence type="ECO:0000256" key="1">
    <source>
        <dbReference type="SAM" id="MobiDB-lite"/>
    </source>
</evidence>
<sequence length="74" mass="7963">GNSTHGSNFQVKDQSQFLNRLQHPPIPDMSLSLPFSAGQSGMLGNSSIPVGIQSYSNSGLFRNNNDHPPQIPLS</sequence>
<feature type="compositionally biased region" description="Polar residues" evidence="1">
    <location>
        <begin position="55"/>
        <end position="68"/>
    </location>
</feature>